<comment type="caution">
    <text evidence="3">The sequence shown here is derived from an EMBL/GenBank/DDBJ whole genome shotgun (WGS) entry which is preliminary data.</text>
</comment>
<name>A0ABR2LAJ2_9EUKA</name>
<evidence type="ECO:0000256" key="1">
    <source>
        <dbReference type="SAM" id="Coils"/>
    </source>
</evidence>
<dbReference type="PANTHER" id="PTHR33331:SF13">
    <property type="entry name" value="COILED-COIL DOMAIN CONTAINING 162"/>
    <property type="match status" value="1"/>
</dbReference>
<keyword evidence="1" id="KW-0175">Coiled coil</keyword>
<dbReference type="Proteomes" id="UP001470230">
    <property type="component" value="Unassembled WGS sequence"/>
</dbReference>
<evidence type="ECO:0000256" key="2">
    <source>
        <dbReference type="SAM" id="MobiDB-lite"/>
    </source>
</evidence>
<evidence type="ECO:0000313" key="4">
    <source>
        <dbReference type="Proteomes" id="UP001470230"/>
    </source>
</evidence>
<dbReference type="PANTHER" id="PTHR33331">
    <property type="entry name" value="COILED-COIL DOMAIN-CONTAINING PROTEIN 162"/>
    <property type="match status" value="1"/>
</dbReference>
<organism evidence="3 4">
    <name type="scientific">Tritrichomonas musculus</name>
    <dbReference type="NCBI Taxonomy" id="1915356"/>
    <lineage>
        <taxon>Eukaryota</taxon>
        <taxon>Metamonada</taxon>
        <taxon>Parabasalia</taxon>
        <taxon>Tritrichomonadida</taxon>
        <taxon>Tritrichomonadidae</taxon>
        <taxon>Tritrichomonas</taxon>
    </lineage>
</organism>
<dbReference type="InterPro" id="IPR040401">
    <property type="entry name" value="CCDC162"/>
</dbReference>
<feature type="region of interest" description="Disordered" evidence="2">
    <location>
        <begin position="1826"/>
        <end position="1863"/>
    </location>
</feature>
<accession>A0ABR2LAJ2</accession>
<dbReference type="EMBL" id="JAPFFF010000001">
    <property type="protein sequence ID" value="KAK8900352.1"/>
    <property type="molecule type" value="Genomic_DNA"/>
</dbReference>
<evidence type="ECO:0000313" key="3">
    <source>
        <dbReference type="EMBL" id="KAK8900352.1"/>
    </source>
</evidence>
<proteinExistence type="predicted"/>
<sequence length="1863" mass="218487">MDLTEAGLELLTNQLKQLVESRVSSLSLDEISTLSKKIPVFNSLQEFREIRDKFLDKFNNPCEIPKSHSYSERLLSHAVDDCDLSQDTVKSFDSFYKKEIDRACRLRETVQTRCLLPEFNSKIQMQYSQFEDSITRYLFFCREGILRIQPKENSNFTINDLLLELTSKFIQKRRTAVLRSILLHIRRFPLTKNEKIFTNMFQLTQKSVKEDQQEPIVPTLPTNSKSVDNELYRHAKRLSMNPDLESYDGQLFLYYSNKRFVEAFNQLTYYELPRKKFEFPLYFVNPDLTELTQESILETSAHDVKLKKKFDDIFCLSLEQVASTINQYTNTYNEKVGNEPRSRPFKNQRKVTLIPSHKIASWLQLRFIYIKFLATAVLSHINYFEYIRCQLLSNKASIMRSTDFKSRHSKLFPEILEIYDKDGPFIFESAIEDYNKIVDNLIRVGSHYISMFEENAMTQHEGKCDTVDRAAIIEQLLQHELNFLNAKRMYIQPLIEALEHKKSDKFVNMIQTIIVSRPKFNFPIYKSYNSAYKLAISLIEKKAKIVRTLINIQILHERSLATNMGNTIPLFDRPSKIQTDVKYRLFDESIPISPFEVYESILDVSKFISIVPKVAQELGESADIKLVKYGDYLQLAIWDEIDELIGKIYDFGFFPFDRASLRFDFNLPDSVKSLFVSPFVNTLESTKNLIFKMKENRRLRFLLSARRFIHLTWKLQKLVCDTNLLQKSYYEQCDQLGITEKGVLMSSFKDCAKNEIIDLPSETYDLNLLDFALTEFESITLNFCSESSIKDIIFASDFSVLKRMIQFQNLQNTILEISIRYNRHLIDNNFFVSYFGLGTPSQGPFLTGVNVSPDDENNKDYNTIYFRQLIAYRIFYQSTAIYRDNQLAQENKNTFLLSIKAIKSRSRAILSAHVKQKNMNNQELLDLYVNEMIDAFSPFAYRIEIAKISNLERQLLLSNSFIDTFILGPDPPNCLINESGYFERFFYVPTWEECITMISMAPHTRQSIVLRNVLHFVESRFRILNLARYECSLSQRANSVFQSLYNQNFQFETPVFQKLFSEFKLLENSKQGEISSKYIIEKETFLYHRLEFSLLNSLEMFFISVNLMNQNNVKIPDIHLGEILQYLWVEMHQELDDDKWLITTSRYIPLWQQHFLYRCIETDRASIVTRINSNDSFLESSIVSLYSQQVNNDPIKLLPLSIDYLSLTICQLHIKFAYFLLLEGIPENEIDIRSSILRMNSDIYKRNSVNWDKVVVQQANEHLVPKDQAPSKEMEYISEPRLAQSIFDVVRNQVDLLLLSEQTKSIQSKIDSFNDYNKQVKKLIKSASKIDFSFDLGKSNYKHNLSSIGFPDKSLLNSTPNEYDLQFNRELKYSHKRLVEIFGESIKSSAVLLKEENILMFERQFFNDLCLYASSLLNNFSKESLVRLNETWKKYLSNISSSLNYTNEELGEVSVLDKFSVFKHQRQTECEESSMFNSNFLRLNNLLMQIKIEKHHHMRIEQQIEKKVREYYDSLINDIGVTMSKVKSQRETVKKKVFDHITEKVVKAKSVALNLNNPEEVEKNIETQFGSKFDEKFISNIKSQSVNLRKEILLLRVFRCLNEIGISRYYSKQIQEVAEVKKTNNQQLWKEKLEFEFQEEINEEKLHEKHQQLSDIRIDIEKYKGQLENAKMSNIQLVHWKAKHSKTIEGLKREIDEFKGVGDININNLLKKLDAAQTELDELKEFGDQFESSLETTIITPIRKVERARTAVKKSRIQLAKNIESRNFDSLSFSINKNEEAMKRLQNENKELKTQNETLLKKVQEMEEQKNSKSEATRLLMEEALKSKRQNMRPKSKMGKRIVRPGIATPKAIQPPNRAVSRL</sequence>
<protein>
    <submittedName>
        <fullName evidence="3">Uncharacterized protein</fullName>
    </submittedName>
</protein>
<feature type="coiled-coil region" evidence="1">
    <location>
        <begin position="1771"/>
        <end position="1823"/>
    </location>
</feature>
<feature type="compositionally biased region" description="Basic residues" evidence="2">
    <location>
        <begin position="1827"/>
        <end position="1843"/>
    </location>
</feature>
<keyword evidence="4" id="KW-1185">Reference proteome</keyword>
<gene>
    <name evidence="3" type="ORF">M9Y10_002678</name>
</gene>
<reference evidence="3 4" key="1">
    <citation type="submission" date="2024-04" db="EMBL/GenBank/DDBJ databases">
        <title>Tritrichomonas musculus Genome.</title>
        <authorList>
            <person name="Alves-Ferreira E."/>
            <person name="Grigg M."/>
            <person name="Lorenzi H."/>
            <person name="Galac M."/>
        </authorList>
    </citation>
    <scope>NUCLEOTIDE SEQUENCE [LARGE SCALE GENOMIC DNA]</scope>
    <source>
        <strain evidence="3 4">EAF2021</strain>
    </source>
</reference>